<dbReference type="AlphaFoldDB" id="Q5Z4J8"/>
<proteinExistence type="predicted"/>
<dbReference type="EMBL" id="AP006063">
    <property type="protein sequence ID" value="BAD62334.1"/>
    <property type="molecule type" value="Genomic_DNA"/>
</dbReference>
<sequence length="186" mass="20703">MRASATESGGHQGVCTRRWATGSGVSVARARGGRPSPTRIQWRQFPLTRFWRRRPSPTRIRRPRMHARRIARGLQAGTAGGSGELGGSCMRRRPLPARTVRRLRICYRGGDGDGDRDSEEAATTALGLGFSFLDFIFFGFLFLPSGDITTPHAKIRFLRAGAPPSRKNFTDPWFQTVGTCARENHF</sequence>
<name>Q5Z4J8_ORYSJ</name>
<reference evidence="2" key="2">
    <citation type="journal article" date="2008" name="Nucleic Acids Res.">
        <title>The rice annotation project database (RAP-DB): 2008 update.</title>
        <authorList>
            <consortium name="The rice annotation project (RAP)"/>
        </authorList>
    </citation>
    <scope>GENOME REANNOTATION</scope>
    <source>
        <strain evidence="2">cv. Nipponbare</strain>
    </source>
</reference>
<accession>Q5Z4J8</accession>
<organism evidence="1 2">
    <name type="scientific">Oryza sativa subsp. japonica</name>
    <name type="common">Rice</name>
    <dbReference type="NCBI Taxonomy" id="39947"/>
    <lineage>
        <taxon>Eukaryota</taxon>
        <taxon>Viridiplantae</taxon>
        <taxon>Streptophyta</taxon>
        <taxon>Embryophyta</taxon>
        <taxon>Tracheophyta</taxon>
        <taxon>Spermatophyta</taxon>
        <taxon>Magnoliopsida</taxon>
        <taxon>Liliopsida</taxon>
        <taxon>Poales</taxon>
        <taxon>Poaceae</taxon>
        <taxon>BOP clade</taxon>
        <taxon>Oryzoideae</taxon>
        <taxon>Oryzeae</taxon>
        <taxon>Oryzinae</taxon>
        <taxon>Oryza</taxon>
        <taxon>Oryza sativa</taxon>
    </lineage>
</organism>
<evidence type="ECO:0000313" key="1">
    <source>
        <dbReference type="EMBL" id="BAD62334.1"/>
    </source>
</evidence>
<gene>
    <name evidence="1" type="primary">OSJNBa0022O06.40</name>
</gene>
<dbReference type="Proteomes" id="UP000000763">
    <property type="component" value="Chromosome 6"/>
</dbReference>
<protein>
    <submittedName>
        <fullName evidence="1">Uncharacterized protein</fullName>
    </submittedName>
</protein>
<reference evidence="2" key="1">
    <citation type="journal article" date="2005" name="Nature">
        <title>The map-based sequence of the rice genome.</title>
        <authorList>
            <consortium name="International rice genome sequencing project (IRGSP)"/>
            <person name="Matsumoto T."/>
            <person name="Wu J."/>
            <person name="Kanamori H."/>
            <person name="Katayose Y."/>
            <person name="Fujisawa M."/>
            <person name="Namiki N."/>
            <person name="Mizuno H."/>
            <person name="Yamamoto K."/>
            <person name="Antonio B.A."/>
            <person name="Baba T."/>
            <person name="Sakata K."/>
            <person name="Nagamura Y."/>
            <person name="Aoki H."/>
            <person name="Arikawa K."/>
            <person name="Arita K."/>
            <person name="Bito T."/>
            <person name="Chiden Y."/>
            <person name="Fujitsuka N."/>
            <person name="Fukunaka R."/>
            <person name="Hamada M."/>
            <person name="Harada C."/>
            <person name="Hayashi A."/>
            <person name="Hijishita S."/>
            <person name="Honda M."/>
            <person name="Hosokawa S."/>
            <person name="Ichikawa Y."/>
            <person name="Idonuma A."/>
            <person name="Iijima M."/>
            <person name="Ikeda M."/>
            <person name="Ikeno M."/>
            <person name="Ito K."/>
            <person name="Ito S."/>
            <person name="Ito T."/>
            <person name="Ito Y."/>
            <person name="Ito Y."/>
            <person name="Iwabuchi A."/>
            <person name="Kamiya K."/>
            <person name="Karasawa W."/>
            <person name="Kurita K."/>
            <person name="Katagiri S."/>
            <person name="Kikuta A."/>
            <person name="Kobayashi H."/>
            <person name="Kobayashi N."/>
            <person name="Machita K."/>
            <person name="Maehara T."/>
            <person name="Masukawa M."/>
            <person name="Mizubayashi T."/>
            <person name="Mukai Y."/>
            <person name="Nagasaki H."/>
            <person name="Nagata Y."/>
            <person name="Naito S."/>
            <person name="Nakashima M."/>
            <person name="Nakama Y."/>
            <person name="Nakamichi Y."/>
            <person name="Nakamura M."/>
            <person name="Meguro A."/>
            <person name="Negishi M."/>
            <person name="Ohta I."/>
            <person name="Ohta T."/>
            <person name="Okamoto M."/>
            <person name="Ono N."/>
            <person name="Saji S."/>
            <person name="Sakaguchi M."/>
            <person name="Sakai K."/>
            <person name="Shibata M."/>
            <person name="Shimokawa T."/>
            <person name="Song J."/>
            <person name="Takazaki Y."/>
            <person name="Terasawa K."/>
            <person name="Tsugane M."/>
            <person name="Tsuji K."/>
            <person name="Ueda S."/>
            <person name="Waki K."/>
            <person name="Yamagata H."/>
            <person name="Yamamoto M."/>
            <person name="Yamamoto S."/>
            <person name="Yamane H."/>
            <person name="Yoshiki S."/>
            <person name="Yoshihara R."/>
            <person name="Yukawa K."/>
            <person name="Zhong H."/>
            <person name="Yano M."/>
            <person name="Yuan Q."/>
            <person name="Ouyang S."/>
            <person name="Liu J."/>
            <person name="Jones K.M."/>
            <person name="Gansberger K."/>
            <person name="Moffat K."/>
            <person name="Hill J."/>
            <person name="Bera J."/>
            <person name="Fadrosh D."/>
            <person name="Jin S."/>
            <person name="Johri S."/>
            <person name="Kim M."/>
            <person name="Overton L."/>
            <person name="Reardon M."/>
            <person name="Tsitrin T."/>
            <person name="Vuong H."/>
            <person name="Weaver B."/>
            <person name="Ciecko A."/>
            <person name="Tallon L."/>
            <person name="Jackson J."/>
            <person name="Pai G."/>
            <person name="Aken S.V."/>
            <person name="Utterback T."/>
            <person name="Reidmuller S."/>
            <person name="Feldblyum T."/>
            <person name="Hsiao J."/>
            <person name="Zismann V."/>
            <person name="Iobst S."/>
            <person name="de Vazeille A.R."/>
            <person name="Buell C.R."/>
            <person name="Ying K."/>
            <person name="Li Y."/>
            <person name="Lu T."/>
            <person name="Huang Y."/>
            <person name="Zhao Q."/>
            <person name="Feng Q."/>
            <person name="Zhang L."/>
            <person name="Zhu J."/>
            <person name="Weng Q."/>
            <person name="Mu J."/>
            <person name="Lu Y."/>
            <person name="Fan D."/>
            <person name="Liu Y."/>
            <person name="Guan J."/>
            <person name="Zhang Y."/>
            <person name="Yu S."/>
            <person name="Liu X."/>
            <person name="Zhang Y."/>
            <person name="Hong G."/>
            <person name="Han B."/>
            <person name="Choisne N."/>
            <person name="Demange N."/>
            <person name="Orjeda G."/>
            <person name="Samain S."/>
            <person name="Cattolico L."/>
            <person name="Pelletier E."/>
            <person name="Couloux A."/>
            <person name="Segurens B."/>
            <person name="Wincker P."/>
            <person name="D'Hont A."/>
            <person name="Scarpelli C."/>
            <person name="Weissenbach J."/>
            <person name="Salanoubat M."/>
            <person name="Quetier F."/>
            <person name="Yu Y."/>
            <person name="Kim H.R."/>
            <person name="Rambo T."/>
            <person name="Currie J."/>
            <person name="Collura K."/>
            <person name="Luo M."/>
            <person name="Yang T."/>
            <person name="Ammiraju J.S.S."/>
            <person name="Engler F."/>
            <person name="Soderlund C."/>
            <person name="Wing R.A."/>
            <person name="Palmer L.E."/>
            <person name="de la Bastide M."/>
            <person name="Spiegel L."/>
            <person name="Nascimento L."/>
            <person name="Zutavern T."/>
            <person name="O'Shaughnessy A."/>
            <person name="Dike S."/>
            <person name="Dedhia N."/>
            <person name="Preston R."/>
            <person name="Balija V."/>
            <person name="McCombie W.R."/>
            <person name="Chow T."/>
            <person name="Chen H."/>
            <person name="Chung M."/>
            <person name="Chen C."/>
            <person name="Shaw J."/>
            <person name="Wu H."/>
            <person name="Hsiao K."/>
            <person name="Chao Y."/>
            <person name="Chu M."/>
            <person name="Cheng C."/>
            <person name="Hour A."/>
            <person name="Lee P."/>
            <person name="Lin S."/>
            <person name="Lin Y."/>
            <person name="Liou J."/>
            <person name="Liu S."/>
            <person name="Hsing Y."/>
            <person name="Raghuvanshi S."/>
            <person name="Mohanty A."/>
            <person name="Bharti A.K."/>
            <person name="Gaur A."/>
            <person name="Gupta V."/>
            <person name="Kumar D."/>
            <person name="Ravi V."/>
            <person name="Vij S."/>
            <person name="Kapur A."/>
            <person name="Khurana P."/>
            <person name="Khurana P."/>
            <person name="Khurana J.P."/>
            <person name="Tyagi A.K."/>
            <person name="Gaikwad K."/>
            <person name="Singh A."/>
            <person name="Dalal V."/>
            <person name="Srivastava S."/>
            <person name="Dixit A."/>
            <person name="Pal A.K."/>
            <person name="Ghazi I.A."/>
            <person name="Yadav M."/>
            <person name="Pandit A."/>
            <person name="Bhargava A."/>
            <person name="Sureshbabu K."/>
            <person name="Batra K."/>
            <person name="Sharma T.R."/>
            <person name="Mohapatra T."/>
            <person name="Singh N.K."/>
            <person name="Messing J."/>
            <person name="Nelson A.B."/>
            <person name="Fuks G."/>
            <person name="Kavchok S."/>
            <person name="Keizer G."/>
            <person name="Linton E."/>
            <person name="Llaca V."/>
            <person name="Song R."/>
            <person name="Tanyolac B."/>
            <person name="Young S."/>
            <person name="Ho-Il K."/>
            <person name="Hahn J.H."/>
            <person name="Sangsakoo G."/>
            <person name="Vanavichit A."/>
            <person name="de Mattos Luiz.A.T."/>
            <person name="Zimmer P.D."/>
            <person name="Malone G."/>
            <person name="Dellagostin O."/>
            <person name="de Oliveira A.C."/>
            <person name="Bevan M."/>
            <person name="Bancroft I."/>
            <person name="Minx P."/>
            <person name="Cordum H."/>
            <person name="Wilson R."/>
            <person name="Cheng Z."/>
            <person name="Jin W."/>
            <person name="Jiang J."/>
            <person name="Leong S.A."/>
            <person name="Iwama H."/>
            <person name="Gojobori T."/>
            <person name="Itoh T."/>
            <person name="Niimura Y."/>
            <person name="Fujii Y."/>
            <person name="Habara T."/>
            <person name="Sakai H."/>
            <person name="Sato Y."/>
            <person name="Wilson G."/>
            <person name="Kumar K."/>
            <person name="McCouch S."/>
            <person name="Juretic N."/>
            <person name="Hoen D."/>
            <person name="Wright S."/>
            <person name="Bruskiewich R."/>
            <person name="Bureau T."/>
            <person name="Miyao A."/>
            <person name="Hirochika H."/>
            <person name="Nishikawa T."/>
            <person name="Kadowaki K."/>
            <person name="Sugiura M."/>
            <person name="Burr B."/>
            <person name="Sasaki T."/>
        </authorList>
    </citation>
    <scope>NUCLEOTIDE SEQUENCE [LARGE SCALE GENOMIC DNA]</scope>
    <source>
        <strain evidence="2">cv. Nipponbare</strain>
    </source>
</reference>
<evidence type="ECO:0000313" key="2">
    <source>
        <dbReference type="Proteomes" id="UP000000763"/>
    </source>
</evidence>